<organism evidence="2">
    <name type="scientific">Culex pipiens</name>
    <name type="common">House mosquito</name>
    <dbReference type="NCBI Taxonomy" id="7175"/>
    <lineage>
        <taxon>Eukaryota</taxon>
        <taxon>Metazoa</taxon>
        <taxon>Ecdysozoa</taxon>
        <taxon>Arthropoda</taxon>
        <taxon>Hexapoda</taxon>
        <taxon>Insecta</taxon>
        <taxon>Pterygota</taxon>
        <taxon>Neoptera</taxon>
        <taxon>Endopterygota</taxon>
        <taxon>Diptera</taxon>
        <taxon>Nematocera</taxon>
        <taxon>Culicoidea</taxon>
        <taxon>Culicidae</taxon>
        <taxon>Culicinae</taxon>
        <taxon>Culicini</taxon>
        <taxon>Culex</taxon>
        <taxon>Culex</taxon>
    </lineage>
</organism>
<protein>
    <submittedName>
        <fullName evidence="2">(northern house mosquito) hypothetical protein</fullName>
    </submittedName>
</protein>
<dbReference type="EMBL" id="HBUE01059136">
    <property type="protein sequence ID" value="CAG6467800.1"/>
    <property type="molecule type" value="Transcribed_RNA"/>
</dbReference>
<evidence type="ECO:0000313" key="2">
    <source>
        <dbReference type="EMBL" id="CAG6467800.1"/>
    </source>
</evidence>
<dbReference type="AlphaFoldDB" id="A0A8D8B649"/>
<feature type="chain" id="PRO_5034878176" evidence="1">
    <location>
        <begin position="16"/>
        <end position="177"/>
    </location>
</feature>
<sequence length="177" mass="20779">MLQQFFLLLLRIVGQNHVQMAYRRFWLDFHRRALLDRLLQLKHLGGDQQVLLNHHRLLRDFLLHFNLLGAIPDRLTARTVVKAGVFKGGFNLSDRVANRRQVGRYHRGRFVRLVKIVGRSSVLRSFAQFLLLLPQRILENVARRFRLLSAALPHRRFIDVNVHDGRTRLAKVLAARL</sequence>
<accession>A0A8D8B649</accession>
<keyword evidence="1" id="KW-0732">Signal</keyword>
<feature type="signal peptide" evidence="1">
    <location>
        <begin position="1"/>
        <end position="15"/>
    </location>
</feature>
<proteinExistence type="predicted"/>
<name>A0A8D8B649_CULPI</name>
<evidence type="ECO:0000256" key="1">
    <source>
        <dbReference type="SAM" id="SignalP"/>
    </source>
</evidence>
<reference evidence="2" key="1">
    <citation type="submission" date="2021-05" db="EMBL/GenBank/DDBJ databases">
        <authorList>
            <person name="Alioto T."/>
            <person name="Alioto T."/>
            <person name="Gomez Garrido J."/>
        </authorList>
    </citation>
    <scope>NUCLEOTIDE SEQUENCE</scope>
</reference>